<dbReference type="InterPro" id="IPR004263">
    <property type="entry name" value="Exostosin"/>
</dbReference>
<dbReference type="Proteomes" id="UP000885750">
    <property type="component" value="Unassembled WGS sequence"/>
</dbReference>
<organism evidence="2">
    <name type="scientific">Leucothrix mucor</name>
    <dbReference type="NCBI Taxonomy" id="45248"/>
    <lineage>
        <taxon>Bacteria</taxon>
        <taxon>Pseudomonadati</taxon>
        <taxon>Pseudomonadota</taxon>
        <taxon>Gammaproteobacteria</taxon>
        <taxon>Thiotrichales</taxon>
        <taxon>Thiotrichaceae</taxon>
        <taxon>Leucothrix</taxon>
    </lineage>
</organism>
<sequence length="537" mass="61638">MSPKNKNKNKIMPIKNYNIAIIARDNTIYAWQQNVLTRLLELENITVTLLLSRQAPAEKPPLALRFIHHIERFLYNCQPDFFIEQPIDNLLDNVKKQRLSETEKADLGDIDFALNLSEQSVPDKFLKQPKLGIWSIFIGDNEKVNSQLTAINDFISENDVVTIGLQLETLQHEANITLHKAQASIDMASLCRTAEQCLHKSAQFIPHYLEQMQHGKGVTLLEFAQTKALKNSISLTESASLIWQSVKRVGKKMDHKYLAKEQWALIYTDNSSSSSSKSEHNANLNFASFKTLPPPQDRFWADPFVISRDGKNYIFFEELLFARGLGHLCCMELYADGTHSEPVKILEKPYHLSYPFVFQYKNDDYMIPESGEQQCLQLYKCTEFPHQWTFEKNLLENTQAYDSTVFEYDGVWWLFACIAADNKSSSSEDLHLFYADSPISNHWQAHPMNPIVSDAATARPAGKLFEYNDTIYRPSQNCARSYGAGLNLCEITQLTKTTYSEKVVSHIFPDWDKCLKGMHTFNFNENITVSDVIIDQR</sequence>
<name>A0A7V2T092_LEUMU</name>
<feature type="domain" description="Glucosamine inositolphosphorylceramide transferase 1 N-terminal" evidence="1">
    <location>
        <begin position="297"/>
        <end position="510"/>
    </location>
</feature>
<dbReference type="Pfam" id="PF24793">
    <property type="entry name" value="GINT1_N"/>
    <property type="match status" value="1"/>
</dbReference>
<dbReference type="PANTHER" id="PTHR48261">
    <property type="entry name" value="ACETYLGLUCOSAMINYLTRANSFERASE"/>
    <property type="match status" value="1"/>
</dbReference>
<dbReference type="SUPFAM" id="SSF75005">
    <property type="entry name" value="Arabinanase/levansucrase/invertase"/>
    <property type="match status" value="1"/>
</dbReference>
<dbReference type="InterPro" id="IPR023296">
    <property type="entry name" value="Glyco_hydro_beta-prop_sf"/>
</dbReference>
<dbReference type="PANTHER" id="PTHR48261:SF2">
    <property type="entry name" value="ACETYLGLUCOSAMINYLTRANSFERASE"/>
    <property type="match status" value="1"/>
</dbReference>
<dbReference type="Gene3D" id="2.115.10.20">
    <property type="entry name" value="Glycosyl hydrolase domain, family 43"/>
    <property type="match status" value="1"/>
</dbReference>
<reference evidence="2" key="1">
    <citation type="journal article" date="2020" name="mSystems">
        <title>Genome- and Community-Level Interaction Insights into Carbon Utilization and Element Cycling Functions of Hydrothermarchaeota in Hydrothermal Sediment.</title>
        <authorList>
            <person name="Zhou Z."/>
            <person name="Liu Y."/>
            <person name="Xu W."/>
            <person name="Pan J."/>
            <person name="Luo Z.H."/>
            <person name="Li M."/>
        </authorList>
    </citation>
    <scope>NUCLEOTIDE SEQUENCE [LARGE SCALE GENOMIC DNA]</scope>
    <source>
        <strain evidence="2">HyVt-493</strain>
    </source>
</reference>
<gene>
    <name evidence="2" type="ORF">ENJ51_00465</name>
</gene>
<evidence type="ECO:0000259" key="1">
    <source>
        <dbReference type="Pfam" id="PF24793"/>
    </source>
</evidence>
<accession>A0A7V2T092</accession>
<protein>
    <recommendedName>
        <fullName evidence="1">Glucosamine inositolphosphorylceramide transferase 1 N-terminal domain-containing protein</fullName>
    </recommendedName>
</protein>
<comment type="caution">
    <text evidence="2">The sequence shown here is derived from an EMBL/GenBank/DDBJ whole genome shotgun (WGS) entry which is preliminary data.</text>
</comment>
<evidence type="ECO:0000313" key="2">
    <source>
        <dbReference type="EMBL" id="HFC91263.1"/>
    </source>
</evidence>
<dbReference type="GO" id="GO:0016757">
    <property type="term" value="F:glycosyltransferase activity"/>
    <property type="evidence" value="ECO:0007669"/>
    <property type="project" value="InterPro"/>
</dbReference>
<proteinExistence type="predicted"/>
<dbReference type="InterPro" id="IPR056442">
    <property type="entry name" value="GINT1_N"/>
</dbReference>
<dbReference type="AlphaFoldDB" id="A0A7V2T092"/>
<dbReference type="EMBL" id="DRMS01000016">
    <property type="protein sequence ID" value="HFC91263.1"/>
    <property type="molecule type" value="Genomic_DNA"/>
</dbReference>